<dbReference type="AlphaFoldDB" id="A0AAD7BL42"/>
<dbReference type="Gene3D" id="6.10.140.2220">
    <property type="match status" value="1"/>
</dbReference>
<evidence type="ECO:0000256" key="2">
    <source>
        <dbReference type="ARBA" id="ARBA00022771"/>
    </source>
</evidence>
<keyword evidence="1" id="KW-0479">Metal-binding</keyword>
<accession>A0AAD7BL42</accession>
<dbReference type="Proteomes" id="UP001221757">
    <property type="component" value="Unassembled WGS sequence"/>
</dbReference>
<evidence type="ECO:0000256" key="1">
    <source>
        <dbReference type="ARBA" id="ARBA00022723"/>
    </source>
</evidence>
<keyword evidence="2 4" id="KW-0863">Zinc-finger</keyword>
<evidence type="ECO:0000256" key="4">
    <source>
        <dbReference type="PROSITE-ProRule" id="PRU00134"/>
    </source>
</evidence>
<evidence type="ECO:0000313" key="7">
    <source>
        <dbReference type="Proteomes" id="UP001221757"/>
    </source>
</evidence>
<feature type="domain" description="MYND-type" evidence="5">
    <location>
        <begin position="132"/>
        <end position="174"/>
    </location>
</feature>
<dbReference type="SUPFAM" id="SSF144232">
    <property type="entry name" value="HIT/MYND zinc finger-like"/>
    <property type="match status" value="1"/>
</dbReference>
<evidence type="ECO:0000256" key="3">
    <source>
        <dbReference type="ARBA" id="ARBA00022833"/>
    </source>
</evidence>
<reference evidence="6" key="1">
    <citation type="submission" date="2023-03" db="EMBL/GenBank/DDBJ databases">
        <title>Massive genome expansion in bonnet fungi (Mycena s.s.) driven by repeated elements and novel gene families across ecological guilds.</title>
        <authorList>
            <consortium name="Lawrence Berkeley National Laboratory"/>
            <person name="Harder C.B."/>
            <person name="Miyauchi S."/>
            <person name="Viragh M."/>
            <person name="Kuo A."/>
            <person name="Thoen E."/>
            <person name="Andreopoulos B."/>
            <person name="Lu D."/>
            <person name="Skrede I."/>
            <person name="Drula E."/>
            <person name="Henrissat B."/>
            <person name="Morin E."/>
            <person name="Kohler A."/>
            <person name="Barry K."/>
            <person name="LaButti K."/>
            <person name="Morin E."/>
            <person name="Salamov A."/>
            <person name="Lipzen A."/>
            <person name="Mereny Z."/>
            <person name="Hegedus B."/>
            <person name="Baldrian P."/>
            <person name="Stursova M."/>
            <person name="Weitz H."/>
            <person name="Taylor A."/>
            <person name="Grigoriev I.V."/>
            <person name="Nagy L.G."/>
            <person name="Martin F."/>
            <person name="Kauserud H."/>
        </authorList>
    </citation>
    <scope>NUCLEOTIDE SEQUENCE</scope>
    <source>
        <strain evidence="6">CBHHK067</strain>
    </source>
</reference>
<evidence type="ECO:0000313" key="6">
    <source>
        <dbReference type="EMBL" id="KAJ7623991.1"/>
    </source>
</evidence>
<gene>
    <name evidence="6" type="ORF">B0H17DRAFT_1288782</name>
</gene>
<organism evidence="6 7">
    <name type="scientific">Mycena rosella</name>
    <name type="common">Pink bonnet</name>
    <name type="synonym">Agaricus rosellus</name>
    <dbReference type="NCBI Taxonomy" id="1033263"/>
    <lineage>
        <taxon>Eukaryota</taxon>
        <taxon>Fungi</taxon>
        <taxon>Dikarya</taxon>
        <taxon>Basidiomycota</taxon>
        <taxon>Agaricomycotina</taxon>
        <taxon>Agaricomycetes</taxon>
        <taxon>Agaricomycetidae</taxon>
        <taxon>Agaricales</taxon>
        <taxon>Marasmiineae</taxon>
        <taxon>Mycenaceae</taxon>
        <taxon>Mycena</taxon>
    </lineage>
</organism>
<dbReference type="GO" id="GO:0008270">
    <property type="term" value="F:zinc ion binding"/>
    <property type="evidence" value="ECO:0007669"/>
    <property type="project" value="UniProtKB-KW"/>
</dbReference>
<dbReference type="EMBL" id="JARKIE010000629">
    <property type="protein sequence ID" value="KAJ7623991.1"/>
    <property type="molecule type" value="Genomic_DNA"/>
</dbReference>
<keyword evidence="3" id="KW-0862">Zinc</keyword>
<protein>
    <recommendedName>
        <fullName evidence="5">MYND-type domain-containing protein</fullName>
    </recommendedName>
</protein>
<dbReference type="PROSITE" id="PS50865">
    <property type="entry name" value="ZF_MYND_2"/>
    <property type="match status" value="1"/>
</dbReference>
<dbReference type="InterPro" id="IPR002893">
    <property type="entry name" value="Znf_MYND"/>
</dbReference>
<name>A0AAD7BL42_MYCRO</name>
<proteinExistence type="predicted"/>
<evidence type="ECO:0000259" key="5">
    <source>
        <dbReference type="PROSITE" id="PS50865"/>
    </source>
</evidence>
<keyword evidence="7" id="KW-1185">Reference proteome</keyword>
<dbReference type="Pfam" id="PF01753">
    <property type="entry name" value="zf-MYND"/>
    <property type="match status" value="1"/>
</dbReference>
<sequence length="276" mass="30543">MDFIWTPIGIRRSSNPSNSDDSRDSRVLSAASGHNWIPSAVENGLLRAIASSAQLHLDACINSEADLLVNLIYVSLIYYRIPAAIDAALRDIDVLTNKGQALVDLTHKRLAVVEMFDSPEYVPLKACDNLEVQQCAIISDKTRFQRCSGCLCFYYCSQECQIIDWRVGGHQEACNMYGAHCLTRLPPRTGPPRLLCRYIPTGLITRFNYTGGPLRITMDSKLGKQDVANAELVHSVARAGRSAGRLAPHVVRIADGRVTHTLLMPLRRSRAGVETH</sequence>
<comment type="caution">
    <text evidence="6">The sequence shown here is derived from an EMBL/GenBank/DDBJ whole genome shotgun (WGS) entry which is preliminary data.</text>
</comment>